<protein>
    <recommendedName>
        <fullName evidence="3">Zinc finger protein 830</fullName>
    </recommendedName>
    <alternativeName>
        <fullName evidence="14">Coiled-coil domain-containing protein 16</fullName>
    </alternativeName>
</protein>
<evidence type="ECO:0000256" key="15">
    <source>
        <dbReference type="SAM" id="MobiDB-lite"/>
    </source>
</evidence>
<dbReference type="InterPro" id="IPR059039">
    <property type="entry name" value="ZNF380_CC"/>
</dbReference>
<evidence type="ECO:0000256" key="13">
    <source>
        <dbReference type="ARBA" id="ARBA00023306"/>
    </source>
</evidence>
<dbReference type="Pfam" id="PF12171">
    <property type="entry name" value="zf-C2H2_jaz"/>
    <property type="match status" value="1"/>
</dbReference>
<evidence type="ECO:0000259" key="16">
    <source>
        <dbReference type="SMART" id="SM00451"/>
    </source>
</evidence>
<reference evidence="17" key="1">
    <citation type="submission" date="2022-11" db="UniProtKB">
        <authorList>
            <consortium name="EnsemblMetazoa"/>
        </authorList>
    </citation>
    <scope>IDENTIFICATION</scope>
</reference>
<keyword evidence="5" id="KW-0217">Developmental protein</keyword>
<dbReference type="Gene3D" id="3.30.160.60">
    <property type="entry name" value="Classic Zinc Finger"/>
    <property type="match status" value="1"/>
</dbReference>
<accession>A0A914BMS5</accession>
<dbReference type="InterPro" id="IPR036236">
    <property type="entry name" value="Znf_C2H2_sf"/>
</dbReference>
<feature type="compositionally biased region" description="Basic and acidic residues" evidence="15">
    <location>
        <begin position="344"/>
        <end position="353"/>
    </location>
</feature>
<evidence type="ECO:0000256" key="5">
    <source>
        <dbReference type="ARBA" id="ARBA00022473"/>
    </source>
</evidence>
<dbReference type="GO" id="GO:0033260">
    <property type="term" value="P:nuclear DNA replication"/>
    <property type="evidence" value="ECO:0007669"/>
    <property type="project" value="TreeGrafter"/>
</dbReference>
<dbReference type="GO" id="GO:0005681">
    <property type="term" value="C:spliceosomal complex"/>
    <property type="evidence" value="ECO:0007669"/>
    <property type="project" value="InterPro"/>
</dbReference>
<evidence type="ECO:0000256" key="1">
    <source>
        <dbReference type="ARBA" id="ARBA00004286"/>
    </source>
</evidence>
<feature type="compositionally biased region" description="Low complexity" evidence="15">
    <location>
        <begin position="170"/>
        <end position="183"/>
    </location>
</feature>
<keyword evidence="18" id="KW-1185">Reference proteome</keyword>
<dbReference type="InterPro" id="IPR022755">
    <property type="entry name" value="Znf_C2H2_jaz"/>
</dbReference>
<dbReference type="OMA" id="KQPPDAQ"/>
<feature type="region of interest" description="Disordered" evidence="15">
    <location>
        <begin position="315"/>
        <end position="353"/>
    </location>
</feature>
<keyword evidence="13" id="KW-0131">Cell cycle</keyword>
<dbReference type="OrthoDB" id="77607at2759"/>
<dbReference type="CTD" id="91603"/>
<keyword evidence="8" id="KW-0863">Zinc-finger</keyword>
<dbReference type="EnsemblMetazoa" id="XM_038221113.1">
    <property type="protein sequence ID" value="XP_038077041.1"/>
    <property type="gene ID" value="LOC119744914"/>
</dbReference>
<evidence type="ECO:0000256" key="12">
    <source>
        <dbReference type="ARBA" id="ARBA00023242"/>
    </source>
</evidence>
<evidence type="ECO:0000256" key="11">
    <source>
        <dbReference type="ARBA" id="ARBA00023054"/>
    </source>
</evidence>
<evidence type="ECO:0000256" key="10">
    <source>
        <dbReference type="ARBA" id="ARBA00022833"/>
    </source>
</evidence>
<keyword evidence="10" id="KW-0862">Zinc</keyword>
<dbReference type="SMART" id="SM00451">
    <property type="entry name" value="ZnF_U1"/>
    <property type="match status" value="1"/>
</dbReference>
<dbReference type="GO" id="GO:0033314">
    <property type="term" value="P:mitotic DNA replication checkpoint signaling"/>
    <property type="evidence" value="ECO:0007669"/>
    <property type="project" value="TreeGrafter"/>
</dbReference>
<evidence type="ECO:0000256" key="4">
    <source>
        <dbReference type="ARBA" id="ARBA00022454"/>
    </source>
</evidence>
<feature type="compositionally biased region" description="Low complexity" evidence="15">
    <location>
        <begin position="190"/>
        <end position="201"/>
    </location>
</feature>
<feature type="region of interest" description="Disordered" evidence="15">
    <location>
        <begin position="1"/>
        <end position="29"/>
    </location>
</feature>
<organism evidence="17 18">
    <name type="scientific">Patiria miniata</name>
    <name type="common">Bat star</name>
    <name type="synonym">Asterina miniata</name>
    <dbReference type="NCBI Taxonomy" id="46514"/>
    <lineage>
        <taxon>Eukaryota</taxon>
        <taxon>Metazoa</taxon>
        <taxon>Echinodermata</taxon>
        <taxon>Eleutherozoa</taxon>
        <taxon>Asterozoa</taxon>
        <taxon>Asteroidea</taxon>
        <taxon>Valvatacea</taxon>
        <taxon>Valvatida</taxon>
        <taxon>Asterinidae</taxon>
        <taxon>Patiria</taxon>
    </lineage>
</organism>
<dbReference type="Proteomes" id="UP000887568">
    <property type="component" value="Unplaced"/>
</dbReference>
<evidence type="ECO:0000256" key="2">
    <source>
        <dbReference type="ARBA" id="ARBA00004324"/>
    </source>
</evidence>
<dbReference type="PANTHER" id="PTHR13278">
    <property type="entry name" value="ZINC FINGER PROTEIN 830"/>
    <property type="match status" value="1"/>
</dbReference>
<name>A0A914BMS5_PATMI</name>
<feature type="region of interest" description="Disordered" evidence="15">
    <location>
        <begin position="98"/>
        <end position="233"/>
    </location>
</feature>
<feature type="compositionally biased region" description="Basic and acidic residues" evidence="15">
    <location>
        <begin position="8"/>
        <end position="29"/>
    </location>
</feature>
<dbReference type="GO" id="GO:0016607">
    <property type="term" value="C:nuclear speck"/>
    <property type="evidence" value="ECO:0007669"/>
    <property type="project" value="UniProtKB-SubCell"/>
</dbReference>
<dbReference type="AlphaFoldDB" id="A0A914BMS5"/>
<feature type="compositionally biased region" description="Polar residues" evidence="15">
    <location>
        <begin position="98"/>
        <end position="119"/>
    </location>
</feature>
<sequence>MASSSSKKKVDLRDLMKKQRAESKATSKRIESPLAKYPFSYRSTNCGKCDMEEHVKTYNSVGQLVCVVCNCQVKSEIVWPAHLQGKKHKENLSALRQGNAPNVPQQKPVSTQLHTTQTTAKRKAEYEVTSTVSEKKPRESSALGSTKGLPAGFFDNEIKSPPSVDEAKKSSSSSVSETVVSSSLPSDFFDSGAPSKAASKPSGDEEVSTSNTTNGKTKERKPSTTAEAIPEGFFDDPVMDAKVRKVEVKNTMEEEWSKFQKEMQEENQVSENIQVEDEEAAQVDRNIDEIDEQIHCFAKVEALRDKQDTIKSEMEAKMLHQPSKSKTEEGNSGSADEAEFEEFLDWRSKGAWK</sequence>
<keyword evidence="9" id="KW-0498">Mitosis</keyword>
<proteinExistence type="predicted"/>
<evidence type="ECO:0000256" key="7">
    <source>
        <dbReference type="ARBA" id="ARBA00022723"/>
    </source>
</evidence>
<feature type="domain" description="U1-type" evidence="16">
    <location>
        <begin position="61"/>
        <end position="95"/>
    </location>
</feature>
<evidence type="ECO:0000256" key="14">
    <source>
        <dbReference type="ARBA" id="ARBA00030672"/>
    </source>
</evidence>
<keyword evidence="4" id="KW-0158">Chromosome</keyword>
<evidence type="ECO:0000256" key="8">
    <source>
        <dbReference type="ARBA" id="ARBA00022771"/>
    </source>
</evidence>
<comment type="subcellular location">
    <subcellularLocation>
        <location evidence="1">Chromosome</location>
    </subcellularLocation>
    <subcellularLocation>
        <location evidence="2">Nucleus speckle</location>
    </subcellularLocation>
</comment>
<dbReference type="GO" id="GO:0003676">
    <property type="term" value="F:nucleic acid binding"/>
    <property type="evidence" value="ECO:0007669"/>
    <property type="project" value="InterPro"/>
</dbReference>
<dbReference type="GO" id="GO:0044773">
    <property type="term" value="P:mitotic DNA damage checkpoint signaling"/>
    <property type="evidence" value="ECO:0007669"/>
    <property type="project" value="TreeGrafter"/>
</dbReference>
<evidence type="ECO:0000313" key="17">
    <source>
        <dbReference type="EnsemblMetazoa" id="XP_038077041.1"/>
    </source>
</evidence>
<dbReference type="Pfam" id="PF23406">
    <property type="entry name" value="ZNF380_CC"/>
    <property type="match status" value="1"/>
</dbReference>
<keyword evidence="11" id="KW-0175">Coiled coil</keyword>
<dbReference type="GeneID" id="119744914"/>
<dbReference type="SUPFAM" id="SSF57667">
    <property type="entry name" value="beta-beta-alpha zinc fingers"/>
    <property type="match status" value="1"/>
</dbReference>
<evidence type="ECO:0000256" key="3">
    <source>
        <dbReference type="ARBA" id="ARBA00017358"/>
    </source>
</evidence>
<dbReference type="RefSeq" id="XP_038077041.1">
    <property type="nucleotide sequence ID" value="XM_038221113.1"/>
</dbReference>
<evidence type="ECO:0000313" key="18">
    <source>
        <dbReference type="Proteomes" id="UP000887568"/>
    </source>
</evidence>
<keyword evidence="6" id="KW-0132">Cell division</keyword>
<keyword evidence="7" id="KW-0479">Metal-binding</keyword>
<dbReference type="GO" id="GO:0005694">
    <property type="term" value="C:chromosome"/>
    <property type="evidence" value="ECO:0007669"/>
    <property type="project" value="UniProtKB-SubCell"/>
</dbReference>
<dbReference type="GO" id="GO:0008270">
    <property type="term" value="F:zinc ion binding"/>
    <property type="evidence" value="ECO:0007669"/>
    <property type="project" value="UniProtKB-KW"/>
</dbReference>
<dbReference type="InterPro" id="IPR003604">
    <property type="entry name" value="Matrin/U1-like-C_Znf_C2H2"/>
</dbReference>
<evidence type="ECO:0000256" key="9">
    <source>
        <dbReference type="ARBA" id="ARBA00022776"/>
    </source>
</evidence>
<keyword evidence="12" id="KW-0539">Nucleus</keyword>
<dbReference type="InterPro" id="IPR040050">
    <property type="entry name" value="ZNF830-like"/>
</dbReference>
<dbReference type="PANTHER" id="PTHR13278:SF0">
    <property type="entry name" value="ZINC FINGER PROTEIN 830"/>
    <property type="match status" value="1"/>
</dbReference>
<evidence type="ECO:0000256" key="6">
    <source>
        <dbReference type="ARBA" id="ARBA00022618"/>
    </source>
</evidence>
<dbReference type="GO" id="GO:0051301">
    <property type="term" value="P:cell division"/>
    <property type="evidence" value="ECO:0007669"/>
    <property type="project" value="UniProtKB-KW"/>
</dbReference>